<dbReference type="Pfam" id="PF13185">
    <property type="entry name" value="GAF_2"/>
    <property type="match status" value="1"/>
</dbReference>
<dbReference type="EMBL" id="SJKD01000003">
    <property type="protein sequence ID" value="TCC49947.1"/>
    <property type="molecule type" value="Genomic_DNA"/>
</dbReference>
<gene>
    <name evidence="2" type="ORF">E0H75_16740</name>
</gene>
<dbReference type="AlphaFoldDB" id="A0A4R0JTR9"/>
<evidence type="ECO:0000259" key="1">
    <source>
        <dbReference type="Pfam" id="PF13185"/>
    </source>
</evidence>
<sequence length="162" mass="17826">MTDLMADLDAAETLVEVGDVVRVEARRRSGAQGATFVLREHDRCFYADEDAIAPLWKGQRFPITSCVSGWAMLHDEIAVVPDIAVDERIPLDAYTPTFVRSLVMVPVGSPTPVAAIGAYWSRRYHASPDEIDSLQTLADHAAKAIHRIGLDDAPWAPTFSKH</sequence>
<evidence type="ECO:0000313" key="3">
    <source>
        <dbReference type="Proteomes" id="UP000293342"/>
    </source>
</evidence>
<reference evidence="2 3" key="1">
    <citation type="submission" date="2019-02" db="EMBL/GenBank/DDBJ databases">
        <title>Kribbella capetownensis sp. nov. and Kribbella speibonae sp. nov., isolated from soil.</title>
        <authorList>
            <person name="Curtis S.M."/>
            <person name="Norton I."/>
            <person name="Everest G.J."/>
            <person name="Meyers P.R."/>
        </authorList>
    </citation>
    <scope>NUCLEOTIDE SEQUENCE [LARGE SCALE GENOMIC DNA]</scope>
    <source>
        <strain evidence="2 3">YM53</strain>
    </source>
</reference>
<evidence type="ECO:0000313" key="2">
    <source>
        <dbReference type="EMBL" id="TCC49947.1"/>
    </source>
</evidence>
<protein>
    <submittedName>
        <fullName evidence="2">GAF domain-containing protein</fullName>
    </submittedName>
</protein>
<dbReference type="InterPro" id="IPR029016">
    <property type="entry name" value="GAF-like_dom_sf"/>
</dbReference>
<proteinExistence type="predicted"/>
<organism evidence="2 3">
    <name type="scientific">Kribbella capetownensis</name>
    <dbReference type="NCBI Taxonomy" id="1572659"/>
    <lineage>
        <taxon>Bacteria</taxon>
        <taxon>Bacillati</taxon>
        <taxon>Actinomycetota</taxon>
        <taxon>Actinomycetes</taxon>
        <taxon>Propionibacteriales</taxon>
        <taxon>Kribbellaceae</taxon>
        <taxon>Kribbella</taxon>
    </lineage>
</organism>
<dbReference type="SUPFAM" id="SSF55781">
    <property type="entry name" value="GAF domain-like"/>
    <property type="match status" value="1"/>
</dbReference>
<comment type="caution">
    <text evidence="2">The sequence shown here is derived from an EMBL/GenBank/DDBJ whole genome shotgun (WGS) entry which is preliminary data.</text>
</comment>
<dbReference type="RefSeq" id="WP_131514464.1">
    <property type="nucleotide sequence ID" value="NZ_SJKD01000003.1"/>
</dbReference>
<dbReference type="Gene3D" id="3.30.450.40">
    <property type="match status" value="1"/>
</dbReference>
<feature type="domain" description="GAF" evidence="1">
    <location>
        <begin position="12"/>
        <end position="146"/>
    </location>
</feature>
<dbReference type="InterPro" id="IPR003018">
    <property type="entry name" value="GAF"/>
</dbReference>
<name>A0A4R0JTR9_9ACTN</name>
<keyword evidence="3" id="KW-1185">Reference proteome</keyword>
<accession>A0A4R0JTR9</accession>
<dbReference type="Proteomes" id="UP000293342">
    <property type="component" value="Unassembled WGS sequence"/>
</dbReference>
<dbReference type="OrthoDB" id="23692at2"/>